<evidence type="ECO:0000313" key="6">
    <source>
        <dbReference type="Proteomes" id="UP000012081"/>
    </source>
</evidence>
<protein>
    <submittedName>
        <fullName evidence="5">Dihydroorotase</fullName>
        <ecNumber evidence="5">3.5.2.3</ecNumber>
    </submittedName>
</protein>
<feature type="binding site" description="via carbamate group" evidence="1">
    <location>
        <position position="163"/>
    </location>
    <ligand>
        <name>Zn(2+)</name>
        <dbReference type="ChEBI" id="CHEBI:29105"/>
        <label>1</label>
    </ligand>
</feature>
<dbReference type="SUPFAM" id="SSF51338">
    <property type="entry name" value="Composite domain of metallo-dependent hydrolases"/>
    <property type="match status" value="1"/>
</dbReference>
<dbReference type="PANTHER" id="PTHR42717">
    <property type="entry name" value="DIHYDROOROTASE-RELATED"/>
    <property type="match status" value="1"/>
</dbReference>
<comment type="caution">
    <text evidence="5">The sequence shown here is derived from an EMBL/GenBank/DDBJ whole genome shotgun (WGS) entry which is preliminary data.</text>
</comment>
<organism evidence="5 6">
    <name type="scientific">Brevibacillus borstelensis AK1</name>
    <dbReference type="NCBI Taxonomy" id="1300222"/>
    <lineage>
        <taxon>Bacteria</taxon>
        <taxon>Bacillati</taxon>
        <taxon>Bacillota</taxon>
        <taxon>Bacilli</taxon>
        <taxon>Bacillales</taxon>
        <taxon>Paenibacillaceae</taxon>
        <taxon>Brevibacillus</taxon>
    </lineage>
</organism>
<reference evidence="5 6" key="1">
    <citation type="submission" date="2013-03" db="EMBL/GenBank/DDBJ databases">
        <title>Assembly of a new bacterial strain Brevibacillus borstelensis AK1.</title>
        <authorList>
            <person name="Rajan I."/>
            <person name="PoliReddy D."/>
            <person name="Sugumar T."/>
            <person name="Rathinam K."/>
            <person name="Alqarawi S."/>
            <person name="Khalil A.B."/>
            <person name="Sivakumar N."/>
        </authorList>
    </citation>
    <scope>NUCLEOTIDE SEQUENCE [LARGE SCALE GENOMIC DNA]</scope>
    <source>
        <strain evidence="5 6">AK1</strain>
    </source>
</reference>
<dbReference type="NCBIfam" id="NF006689">
    <property type="entry name" value="PRK09237.1"/>
    <property type="match status" value="1"/>
</dbReference>
<feature type="binding site" evidence="1">
    <location>
        <position position="219"/>
    </location>
    <ligand>
        <name>Zn(2+)</name>
        <dbReference type="ChEBI" id="CHEBI:29105"/>
        <label>2</label>
    </ligand>
</feature>
<feature type="modified residue" description="N6-carboxylysine" evidence="2">
    <location>
        <position position="163"/>
    </location>
</feature>
<feature type="binding site" description="via carbamate group" evidence="1">
    <location>
        <position position="163"/>
    </location>
    <ligand>
        <name>Zn(2+)</name>
        <dbReference type="ChEBI" id="CHEBI:29105"/>
        <label>2</label>
    </ligand>
</feature>
<feature type="domain" description="Amidohydrolase-related" evidence="4">
    <location>
        <begin position="59"/>
        <end position="375"/>
    </location>
</feature>
<gene>
    <name evidence="5" type="ORF">I532_08887</name>
</gene>
<sequence>MSADLLIRNGWVIDPSQKLNGLYDIVISDGRILDVERADEGQATEPIGARETIDAAGCFVTPGLIDLHAHVMPESTQLGVRADSVGIEQGVTTLVDAGSAGAWTFDAFLKEAVEPSVTRVLAFLNISGDGLCKGGAELSDMSRLAVKDAVTLISEQPSIRGIKARMSASVVKANGLAPLVVAKQAAREAGVPLMVHIGNAPPALSDVLGLLDKGDVVTHAFHGKKGGILDEQGQLIPEAESALARGVLFDVGHGEASFSFRTMQQAKALGIAPYSISTDVHVRNLNGPVHSLTHTMSKFLALGYTLYDIVAACTAAPAKVLGLEREIGTLAPGAHADVTILKKEQVPAALTDSEQETIFAKETVFAQQVISSGKVLTCT</sequence>
<feature type="binding site" evidence="1">
    <location>
        <position position="68"/>
    </location>
    <ligand>
        <name>Zn(2+)</name>
        <dbReference type="ChEBI" id="CHEBI:29105"/>
        <label>1</label>
    </ligand>
</feature>
<evidence type="ECO:0000259" key="4">
    <source>
        <dbReference type="Pfam" id="PF01979"/>
    </source>
</evidence>
<keyword evidence="5" id="KW-0378">Hydrolase</keyword>
<evidence type="ECO:0000313" key="5">
    <source>
        <dbReference type="EMBL" id="EMT52883.1"/>
    </source>
</evidence>
<keyword evidence="1" id="KW-0862">Zinc</keyword>
<feature type="site" description="Transition state stabilizer" evidence="3">
    <location>
        <position position="165"/>
    </location>
</feature>
<dbReference type="InterPro" id="IPR006680">
    <property type="entry name" value="Amidohydro-rel"/>
</dbReference>
<dbReference type="GO" id="GO:0004151">
    <property type="term" value="F:dihydroorotase activity"/>
    <property type="evidence" value="ECO:0007669"/>
    <property type="project" value="UniProtKB-EC"/>
</dbReference>
<keyword evidence="6" id="KW-1185">Reference proteome</keyword>
<dbReference type="Proteomes" id="UP000012081">
    <property type="component" value="Unassembled WGS sequence"/>
</dbReference>
<proteinExistence type="predicted"/>
<dbReference type="InterPro" id="IPR020043">
    <property type="entry name" value="Deacetylase_Atu3266-like"/>
</dbReference>
<dbReference type="EMBL" id="APBN01000003">
    <property type="protein sequence ID" value="EMT52883.1"/>
    <property type="molecule type" value="Genomic_DNA"/>
</dbReference>
<feature type="binding site" evidence="1">
    <location>
        <position position="70"/>
    </location>
    <ligand>
        <name>Zn(2+)</name>
        <dbReference type="ChEBI" id="CHEBI:29105"/>
        <label>1</label>
    </ligand>
</feature>
<name>M8DH95_9BACL</name>
<feature type="binding site" evidence="1">
    <location>
        <position position="279"/>
    </location>
    <ligand>
        <name>Zn(2+)</name>
        <dbReference type="ChEBI" id="CHEBI:29105"/>
        <label>1</label>
    </ligand>
</feature>
<keyword evidence="1" id="KW-0479">Metal-binding</keyword>
<dbReference type="Pfam" id="PF01979">
    <property type="entry name" value="Amidohydro_1"/>
    <property type="match status" value="1"/>
</dbReference>
<evidence type="ECO:0000256" key="3">
    <source>
        <dbReference type="PIRSR" id="PIRSR039004-3"/>
    </source>
</evidence>
<dbReference type="OrthoDB" id="9796020at2"/>
<dbReference type="Gene3D" id="3.20.20.140">
    <property type="entry name" value="Metal-dependent hydrolases"/>
    <property type="match status" value="1"/>
</dbReference>
<dbReference type="STRING" id="1300222.I532_08887"/>
<dbReference type="Gene3D" id="2.30.40.10">
    <property type="entry name" value="Urease, subunit C, domain 1"/>
    <property type="match status" value="1"/>
</dbReference>
<dbReference type="InterPro" id="IPR032466">
    <property type="entry name" value="Metal_Hydrolase"/>
</dbReference>
<dbReference type="GO" id="GO:0019213">
    <property type="term" value="F:deacetylase activity"/>
    <property type="evidence" value="ECO:0007669"/>
    <property type="project" value="InterPro"/>
</dbReference>
<accession>M8DH95</accession>
<dbReference type="InterPro" id="IPR011059">
    <property type="entry name" value="Metal-dep_hydrolase_composite"/>
</dbReference>
<dbReference type="AlphaFoldDB" id="M8DH95"/>
<dbReference type="GO" id="GO:0046872">
    <property type="term" value="F:metal ion binding"/>
    <property type="evidence" value="ECO:0007669"/>
    <property type="project" value="UniProtKB-KW"/>
</dbReference>
<dbReference type="PATRIC" id="fig|1300222.3.peg.1830"/>
<evidence type="ECO:0000256" key="2">
    <source>
        <dbReference type="PIRSR" id="PIRSR039004-2"/>
    </source>
</evidence>
<dbReference type="PANTHER" id="PTHR42717:SF1">
    <property type="entry name" value="IMIDAZOLONEPROPIONASE AND RELATED AMIDOHYDROLASES"/>
    <property type="match status" value="1"/>
</dbReference>
<dbReference type="EC" id="3.5.2.3" evidence="5"/>
<dbReference type="PIRSF" id="PIRSF039004">
    <property type="entry name" value="ADE_EF_0837"/>
    <property type="match status" value="1"/>
</dbReference>
<dbReference type="RefSeq" id="WP_003387719.1">
    <property type="nucleotide sequence ID" value="NZ_APBN01000003.1"/>
</dbReference>
<dbReference type="SUPFAM" id="SSF51556">
    <property type="entry name" value="Metallo-dependent hydrolases"/>
    <property type="match status" value="1"/>
</dbReference>
<feature type="binding site" evidence="1">
    <location>
        <position position="196"/>
    </location>
    <ligand>
        <name>Zn(2+)</name>
        <dbReference type="ChEBI" id="CHEBI:29105"/>
        <label>2</label>
    </ligand>
</feature>
<evidence type="ECO:0000256" key="1">
    <source>
        <dbReference type="PIRSR" id="PIRSR039004-1"/>
    </source>
</evidence>